<dbReference type="RefSeq" id="WP_019443123.1">
    <property type="nucleotide sequence ID" value="NZ_ALOE01000040.1"/>
</dbReference>
<protein>
    <submittedName>
        <fullName evidence="5">Long-chain fatty acid--CoA ligase</fullName>
    </submittedName>
</protein>
<dbReference type="GO" id="GO:0004467">
    <property type="term" value="F:long-chain fatty acid-CoA ligase activity"/>
    <property type="evidence" value="ECO:0007669"/>
    <property type="project" value="TreeGrafter"/>
</dbReference>
<organism evidence="5 6">
    <name type="scientific">Moritella marina ATCC 15381</name>
    <dbReference type="NCBI Taxonomy" id="1202962"/>
    <lineage>
        <taxon>Bacteria</taxon>
        <taxon>Pseudomonadati</taxon>
        <taxon>Pseudomonadota</taxon>
        <taxon>Gammaproteobacteria</taxon>
        <taxon>Alteromonadales</taxon>
        <taxon>Moritellaceae</taxon>
        <taxon>Moritella</taxon>
    </lineage>
</organism>
<dbReference type="CDD" id="cd05907">
    <property type="entry name" value="VL_LC_FACS_like"/>
    <property type="match status" value="1"/>
</dbReference>
<keyword evidence="6" id="KW-1185">Reference proteome</keyword>
<evidence type="ECO:0000313" key="6">
    <source>
        <dbReference type="Proteomes" id="UP000327424"/>
    </source>
</evidence>
<keyword evidence="2" id="KW-0276">Fatty acid metabolism</keyword>
<sequence>MTQHLVSSFRAKFAARNATTAIRFKEQDLWQDITWSALLDNSDRVAKALLFMGCEVQTKVGIFANNRPEWSFADLGILTARCVTVPIYPTNTTEQTRYIVNNADIDYLFVGGQEQFDKALHLLKANDLKLIIALTDSIDLKAEPKAVHFSDFIKQGDQAADVEFEQRLNDATMDDLVTLIYTSGTTGQPKGVMLDYTNFAAAFSSHDKMIDVSESDTSIAFLPLSHVLERSWSFYLMHCGATNVHLENPKLIIDVIAEVKPTLLVAVPRLYEKIYSTIHSRLESASKVKKALFNWATGVGLNHFKLIHHNQQPSFLLAQQHKLADKLIFSKLRGILGGNTRFLPCGGAKVDPDINQFFQSIGIQIQAGYGMTETTATVCCHRGTDYDFGSIGLPLPDIEVKIGDDNEILVRGNAVMKGYYNMPEETAKNFIDGWLKTGDAGKILASGEVVMTERIKELMKTSNGKYIAPQLVEGTLNKDHFIDQVAIVADSRHFVSALIVPSFEALEEYANSINLQFSSKAELLRHSHIVTMFEKRLQDLQGELANFEKVKKFKLLNREFCMKKGEITPTLKLRRKVIESEYKKDIDEMYNSDKNER</sequence>
<evidence type="ECO:0000259" key="4">
    <source>
        <dbReference type="Pfam" id="PF00501"/>
    </source>
</evidence>
<evidence type="ECO:0000256" key="1">
    <source>
        <dbReference type="ARBA" id="ARBA00022598"/>
    </source>
</evidence>
<reference evidence="5 6" key="1">
    <citation type="submission" date="2019-09" db="EMBL/GenBank/DDBJ databases">
        <title>Hybrid Assembly of the complete Genome of the Deep-Sea Bacterium Moritella marina from long Nanopore and Illumina reads.</title>
        <authorList>
            <person name="Magin S."/>
            <person name="Georgoulis A."/>
            <person name="Papadimitriou K."/>
            <person name="Iliakis G."/>
            <person name="Vorgias C.E."/>
        </authorList>
    </citation>
    <scope>NUCLEOTIDE SEQUENCE [LARGE SCALE GENOMIC DNA]</scope>
    <source>
        <strain evidence="5 6">MP-1</strain>
    </source>
</reference>
<feature type="domain" description="AMP-dependent synthetase/ligase" evidence="4">
    <location>
        <begin position="15"/>
        <end position="420"/>
    </location>
</feature>
<dbReference type="InterPro" id="IPR020845">
    <property type="entry name" value="AMP-binding_CS"/>
</dbReference>
<gene>
    <name evidence="5" type="ORF">FR932_21000</name>
</gene>
<dbReference type="GO" id="GO:0016020">
    <property type="term" value="C:membrane"/>
    <property type="evidence" value="ECO:0007669"/>
    <property type="project" value="TreeGrafter"/>
</dbReference>
<evidence type="ECO:0000256" key="3">
    <source>
        <dbReference type="ARBA" id="ARBA00023098"/>
    </source>
</evidence>
<dbReference type="PANTHER" id="PTHR43272:SF32">
    <property type="entry name" value="AMP-DEPENDENT SYNTHETASE_LIGASE DOMAIN-CONTAINING PROTEIN"/>
    <property type="match status" value="1"/>
</dbReference>
<dbReference type="EMBL" id="CP044399">
    <property type="protein sequence ID" value="QFI40100.1"/>
    <property type="molecule type" value="Genomic_DNA"/>
</dbReference>
<dbReference type="Pfam" id="PF00501">
    <property type="entry name" value="AMP-binding"/>
    <property type="match status" value="1"/>
</dbReference>
<evidence type="ECO:0000313" key="5">
    <source>
        <dbReference type="EMBL" id="QFI40100.1"/>
    </source>
</evidence>
<evidence type="ECO:0000256" key="2">
    <source>
        <dbReference type="ARBA" id="ARBA00022832"/>
    </source>
</evidence>
<proteinExistence type="predicted"/>
<dbReference type="Gene3D" id="3.40.50.12780">
    <property type="entry name" value="N-terminal domain of ligase-like"/>
    <property type="match status" value="1"/>
</dbReference>
<dbReference type="Pfam" id="PF23562">
    <property type="entry name" value="AMP-binding_C_3"/>
    <property type="match status" value="1"/>
</dbReference>
<name>A0A5J6WTF9_MORMI</name>
<dbReference type="Proteomes" id="UP000327424">
    <property type="component" value="Chromosome"/>
</dbReference>
<dbReference type="InterPro" id="IPR000873">
    <property type="entry name" value="AMP-dep_synth/lig_dom"/>
</dbReference>
<dbReference type="SUPFAM" id="SSF56801">
    <property type="entry name" value="Acetyl-CoA synthetase-like"/>
    <property type="match status" value="1"/>
</dbReference>
<dbReference type="PROSITE" id="PS00455">
    <property type="entry name" value="AMP_BINDING"/>
    <property type="match status" value="1"/>
</dbReference>
<dbReference type="KEGG" id="mmaa:FR932_21000"/>
<dbReference type="InterPro" id="IPR042099">
    <property type="entry name" value="ANL_N_sf"/>
</dbReference>
<keyword evidence="3" id="KW-0443">Lipid metabolism</keyword>
<dbReference type="AlphaFoldDB" id="A0A5J6WTF9"/>
<dbReference type="PANTHER" id="PTHR43272">
    <property type="entry name" value="LONG-CHAIN-FATTY-ACID--COA LIGASE"/>
    <property type="match status" value="1"/>
</dbReference>
<dbReference type="OrthoDB" id="9803968at2"/>
<keyword evidence="1 5" id="KW-0436">Ligase</keyword>
<accession>A0A5J6WTF9</accession>